<dbReference type="PANTHER" id="PTHR13678:SF27">
    <property type="entry name" value="LD45836P"/>
    <property type="match status" value="1"/>
</dbReference>
<dbReference type="SUPFAM" id="SSF140111">
    <property type="entry name" value="Endosomal sorting complex assembly domain"/>
    <property type="match status" value="1"/>
</dbReference>
<dbReference type="GO" id="GO:0031902">
    <property type="term" value="C:late endosome membrane"/>
    <property type="evidence" value="ECO:0007669"/>
    <property type="project" value="UniProtKB-SubCell"/>
</dbReference>
<evidence type="ECO:0000256" key="6">
    <source>
        <dbReference type="ARBA" id="ARBA00025010"/>
    </source>
</evidence>
<keyword evidence="10" id="KW-1185">Reference proteome</keyword>
<comment type="similarity">
    <text evidence="2">Belongs to the VPS37 family.</text>
</comment>
<dbReference type="GO" id="GO:0043162">
    <property type="term" value="P:ubiquitin-dependent protein catabolic process via the multivesicular body sorting pathway"/>
    <property type="evidence" value="ECO:0007669"/>
    <property type="project" value="TreeGrafter"/>
</dbReference>
<sequence>MSFEMLQQDCKRAVNDLKTLSNSELDEIMNDDEKIGNLFTSLDQCYLTKMEQIKEDTIATNNSMAEYNLSKEPDLVEGRERIQRVSEEGEQLTKRVKEKSDELRTKTGDMSLETALALLQTAASEMEEESDKIARKFLDSEVELDDYLDQFLLKRKIMHLRLVKAEKLSKILTGGVSNYVNAPPLNINSAYFPGVPTNNPPYPIGNSVPYPTGPLNMPMPGMNYFQNHY</sequence>
<comment type="function">
    <text evidence="6">Component of the ESCRT-I complex, a regulator of vesicular trafficking process. Required for the sorting of endocytic ubiquitinated cargos into multivesicular bodies. May be involved in cell growth and differentiation.</text>
</comment>
<evidence type="ECO:0000259" key="8">
    <source>
        <dbReference type="Pfam" id="PF07200"/>
    </source>
</evidence>
<accession>A0A9P0FBJ1</accession>
<feature type="coiled-coil region" evidence="7">
    <location>
        <begin position="82"/>
        <end position="136"/>
    </location>
</feature>
<reference evidence="9" key="1">
    <citation type="submission" date="2021-12" db="EMBL/GenBank/DDBJ databases">
        <authorList>
            <person name="King R."/>
        </authorList>
    </citation>
    <scope>NUCLEOTIDE SEQUENCE</scope>
</reference>
<evidence type="ECO:0000256" key="3">
    <source>
        <dbReference type="ARBA" id="ARBA00022448"/>
    </source>
</evidence>
<dbReference type="InterPro" id="IPR029012">
    <property type="entry name" value="Helix_hairpin_bin_sf"/>
</dbReference>
<dbReference type="GO" id="GO:0006623">
    <property type="term" value="P:protein targeting to vacuole"/>
    <property type="evidence" value="ECO:0007669"/>
    <property type="project" value="TreeGrafter"/>
</dbReference>
<dbReference type="PANTHER" id="PTHR13678">
    <property type="entry name" value="VACUOLAR PROTEIN SORTING-ASSOCIATED PROTEIN 37"/>
    <property type="match status" value="1"/>
</dbReference>
<evidence type="ECO:0000256" key="7">
    <source>
        <dbReference type="SAM" id="Coils"/>
    </source>
</evidence>
<evidence type="ECO:0000256" key="1">
    <source>
        <dbReference type="ARBA" id="ARBA00004633"/>
    </source>
</evidence>
<organism evidence="9 10">
    <name type="scientific">Brassicogethes aeneus</name>
    <name type="common">Rape pollen beetle</name>
    <name type="synonym">Meligethes aeneus</name>
    <dbReference type="NCBI Taxonomy" id="1431903"/>
    <lineage>
        <taxon>Eukaryota</taxon>
        <taxon>Metazoa</taxon>
        <taxon>Ecdysozoa</taxon>
        <taxon>Arthropoda</taxon>
        <taxon>Hexapoda</taxon>
        <taxon>Insecta</taxon>
        <taxon>Pterygota</taxon>
        <taxon>Neoptera</taxon>
        <taxon>Endopterygota</taxon>
        <taxon>Coleoptera</taxon>
        <taxon>Polyphaga</taxon>
        <taxon>Cucujiformia</taxon>
        <taxon>Nitidulidae</taxon>
        <taxon>Meligethinae</taxon>
        <taxon>Brassicogethes</taxon>
    </lineage>
</organism>
<dbReference type="GO" id="GO:0000813">
    <property type="term" value="C:ESCRT I complex"/>
    <property type="evidence" value="ECO:0007669"/>
    <property type="project" value="TreeGrafter"/>
</dbReference>
<evidence type="ECO:0000256" key="2">
    <source>
        <dbReference type="ARBA" id="ARBA00007617"/>
    </source>
</evidence>
<dbReference type="InterPro" id="IPR009851">
    <property type="entry name" value="Mod_r"/>
</dbReference>
<keyword evidence="3" id="KW-0813">Transport</keyword>
<keyword evidence="7" id="KW-0175">Coiled coil</keyword>
<feature type="domain" description="VPS37 C-terminal" evidence="8">
    <location>
        <begin position="18"/>
        <end position="164"/>
    </location>
</feature>
<name>A0A9P0FBJ1_BRAAE</name>
<dbReference type="EMBL" id="OV121142">
    <property type="protein sequence ID" value="CAH0549365.1"/>
    <property type="molecule type" value="Genomic_DNA"/>
</dbReference>
<evidence type="ECO:0000256" key="5">
    <source>
        <dbReference type="ARBA" id="ARBA00022927"/>
    </source>
</evidence>
<gene>
    <name evidence="9" type="ORF">MELIAE_LOCUS2535</name>
</gene>
<dbReference type="InterPro" id="IPR037202">
    <property type="entry name" value="ESCRT_assembly_dom"/>
</dbReference>
<comment type="subcellular location">
    <subcellularLocation>
        <location evidence="1">Late endosome membrane</location>
        <topology evidence="1">Peripheral membrane protein</topology>
    </subcellularLocation>
</comment>
<evidence type="ECO:0000313" key="10">
    <source>
        <dbReference type="Proteomes" id="UP001154078"/>
    </source>
</evidence>
<protein>
    <recommendedName>
        <fullName evidence="8">VPS37 C-terminal domain-containing protein</fullName>
    </recommendedName>
</protein>
<dbReference type="GO" id="GO:0006612">
    <property type="term" value="P:protein targeting to membrane"/>
    <property type="evidence" value="ECO:0007669"/>
    <property type="project" value="TreeGrafter"/>
</dbReference>
<dbReference type="Gene3D" id="1.10.287.660">
    <property type="entry name" value="Helix hairpin bin"/>
    <property type="match status" value="1"/>
</dbReference>
<dbReference type="AlphaFoldDB" id="A0A9P0FBJ1"/>
<keyword evidence="4" id="KW-0967">Endosome</keyword>
<evidence type="ECO:0000313" key="9">
    <source>
        <dbReference type="EMBL" id="CAH0549365.1"/>
    </source>
</evidence>
<proteinExistence type="inferred from homology"/>
<keyword evidence="5" id="KW-0653">Protein transport</keyword>
<dbReference type="Pfam" id="PF07200">
    <property type="entry name" value="Mod_r"/>
    <property type="match status" value="1"/>
</dbReference>
<dbReference type="OrthoDB" id="10004364at2759"/>
<evidence type="ECO:0000256" key="4">
    <source>
        <dbReference type="ARBA" id="ARBA00022753"/>
    </source>
</evidence>
<dbReference type="Proteomes" id="UP001154078">
    <property type="component" value="Chromosome 11"/>
</dbReference>